<dbReference type="InterPro" id="IPR006667">
    <property type="entry name" value="SLC41_membr_dom"/>
</dbReference>
<dbReference type="OrthoDB" id="5791097at2759"/>
<feature type="domain" description="SLC41A/MgtE integral membrane" evidence="2">
    <location>
        <begin position="480"/>
        <end position="627"/>
    </location>
</feature>
<organism evidence="3 4">
    <name type="scientific">Allacma fusca</name>
    <dbReference type="NCBI Taxonomy" id="39272"/>
    <lineage>
        <taxon>Eukaryota</taxon>
        <taxon>Metazoa</taxon>
        <taxon>Ecdysozoa</taxon>
        <taxon>Arthropoda</taxon>
        <taxon>Hexapoda</taxon>
        <taxon>Collembola</taxon>
        <taxon>Symphypleona</taxon>
        <taxon>Sminthuridae</taxon>
        <taxon>Allacma</taxon>
    </lineage>
</organism>
<feature type="transmembrane region" description="Helical" evidence="1">
    <location>
        <begin position="382"/>
        <end position="403"/>
    </location>
</feature>
<evidence type="ECO:0000256" key="1">
    <source>
        <dbReference type="SAM" id="Phobius"/>
    </source>
</evidence>
<accession>A0A8J2PYX2</accession>
<feature type="transmembrane region" description="Helical" evidence="1">
    <location>
        <begin position="610"/>
        <end position="629"/>
    </location>
</feature>
<dbReference type="InterPro" id="IPR045349">
    <property type="entry name" value="SLC41A1-3"/>
</dbReference>
<name>A0A8J2PYX2_9HEXA</name>
<dbReference type="PANTHER" id="PTHR16228:SF7">
    <property type="entry name" value="SLC41A_MGTE INTEGRAL MEMBRANE DOMAIN-CONTAINING PROTEIN"/>
    <property type="match status" value="1"/>
</dbReference>
<protein>
    <recommendedName>
        <fullName evidence="2">SLC41A/MgtE integral membrane domain-containing protein</fullName>
    </recommendedName>
</protein>
<dbReference type="Proteomes" id="UP000708208">
    <property type="component" value="Unassembled WGS sequence"/>
</dbReference>
<sequence length="635" mass="69203">MTKTKRKAIDPLIPVLAVPKGFLFRLFVTIPVIIQLSIDFNLVRGLFKINGASFLGNNLNVSLDRTKWNQVIVHQAFKHTKLIFELNSDTVYPPPEQLTPVQEIQILSLNRVKAAVLHEMLLEIQDFTSKEIDVSHQALEEGALSRDPNNSYTEKQALAMANGRPVFTITPPINHSFTEGSAVSPGEVVVGMHGSDSAPNLQPNGMRSRDSRESLIPEEHKETWLTILAQVCIPFIIAGLGMVGAGLILDQVKAWKVFKEVPEFIVLVTPLLGLKGNLEMTLASRLSTHANLGHMDSPQNQWHICAGNLSLTQVQAIVVGFLASVVAIIMGLIKEEKFVLQNAFLLCASSMLTAAIASCALGILMVAVIVLSKKLNINPDNVATPIAASLGDVTTLGLLAWLASILYEELDAKPWLSPSIIGAYILVTPLWIWISHKNEYTKQVLITGWPPVLTAMLISSGGGLILDLASAKFEPMALYQPVINGVGGNLVSVQASRISTALHRNCQMGELPGKLPGAPNRVWVSPWTVFCRSGVDSTAARVLLGIVIPGHFIFATVTHFVSSSESNYTVVFLGFYLLAALTQVAFLLYIAQLLINWLWTRKLDPDTSTIPYLTALGDLIGTGLLYLAFEIQSVF</sequence>
<dbReference type="GO" id="GO:0008324">
    <property type="term" value="F:monoatomic cation transmembrane transporter activity"/>
    <property type="evidence" value="ECO:0007669"/>
    <property type="project" value="InterPro"/>
</dbReference>
<feature type="transmembrane region" description="Helical" evidence="1">
    <location>
        <begin position="345"/>
        <end position="370"/>
    </location>
</feature>
<proteinExistence type="predicted"/>
<keyword evidence="4" id="KW-1185">Reference proteome</keyword>
<reference evidence="3" key="1">
    <citation type="submission" date="2021-06" db="EMBL/GenBank/DDBJ databases">
        <authorList>
            <person name="Hodson N. C."/>
            <person name="Mongue J. A."/>
            <person name="Jaron S. K."/>
        </authorList>
    </citation>
    <scope>NUCLEOTIDE SEQUENCE</scope>
</reference>
<dbReference type="AlphaFoldDB" id="A0A8J2PYX2"/>
<evidence type="ECO:0000313" key="4">
    <source>
        <dbReference type="Proteomes" id="UP000708208"/>
    </source>
</evidence>
<feature type="transmembrane region" description="Helical" evidence="1">
    <location>
        <begin position="224"/>
        <end position="249"/>
    </location>
</feature>
<dbReference type="Pfam" id="PF01769">
    <property type="entry name" value="MgtE"/>
    <property type="match status" value="2"/>
</dbReference>
<comment type="caution">
    <text evidence="3">The sequence shown here is derived from an EMBL/GenBank/DDBJ whole genome shotgun (WGS) entry which is preliminary data.</text>
</comment>
<keyword evidence="1" id="KW-0472">Membrane</keyword>
<feature type="transmembrane region" description="Helical" evidence="1">
    <location>
        <begin position="573"/>
        <end position="598"/>
    </location>
</feature>
<evidence type="ECO:0000313" key="3">
    <source>
        <dbReference type="EMBL" id="CAG7827070.1"/>
    </source>
</evidence>
<dbReference type="PANTHER" id="PTHR16228">
    <property type="entry name" value="DIVALENT CATION TRANSPORTER SOLUTE CARRIER FAMILY 41"/>
    <property type="match status" value="1"/>
</dbReference>
<feature type="transmembrane region" description="Helical" evidence="1">
    <location>
        <begin position="314"/>
        <end position="333"/>
    </location>
</feature>
<feature type="transmembrane region" description="Helical" evidence="1">
    <location>
        <begin position="542"/>
        <end position="561"/>
    </location>
</feature>
<keyword evidence="1" id="KW-1133">Transmembrane helix</keyword>
<dbReference type="FunFam" id="1.10.357.20:FF:000001">
    <property type="entry name" value="Solute carrier family 41 member 2"/>
    <property type="match status" value="1"/>
</dbReference>
<keyword evidence="1" id="KW-0812">Transmembrane</keyword>
<feature type="transmembrane region" description="Helical" evidence="1">
    <location>
        <begin position="446"/>
        <end position="466"/>
    </location>
</feature>
<gene>
    <name evidence="3" type="ORF">AFUS01_LOCUS37079</name>
</gene>
<feature type="transmembrane region" description="Helical" evidence="1">
    <location>
        <begin position="12"/>
        <end position="34"/>
    </location>
</feature>
<dbReference type="EMBL" id="CAJVCH010542145">
    <property type="protein sequence ID" value="CAG7827070.1"/>
    <property type="molecule type" value="Genomic_DNA"/>
</dbReference>
<feature type="transmembrane region" description="Helical" evidence="1">
    <location>
        <begin position="415"/>
        <end position="434"/>
    </location>
</feature>
<feature type="domain" description="SLC41A/MgtE integral membrane" evidence="2">
    <location>
        <begin position="269"/>
        <end position="401"/>
    </location>
</feature>
<evidence type="ECO:0000259" key="2">
    <source>
        <dbReference type="Pfam" id="PF01769"/>
    </source>
</evidence>
<dbReference type="GO" id="GO:0005886">
    <property type="term" value="C:plasma membrane"/>
    <property type="evidence" value="ECO:0007669"/>
    <property type="project" value="TreeGrafter"/>
</dbReference>